<dbReference type="EMBL" id="CM042011">
    <property type="protein sequence ID" value="KAI3763603.1"/>
    <property type="molecule type" value="Genomic_DNA"/>
</dbReference>
<sequence>MKTLTEEAKKIGIESEKVDLASVEKTATKKKVRIAKKIVIEKVPKRVSVTSHRNDLEKVGSPNPNDNSPMEIQAFLPMEIEKPKFSLNDIREVENTKEFEVSDRETNVGSVENTDCCRDKTERSDLVTASVSDDQKLSIRFRWWTNFDPGHEQWSSSSTSICRKATVYTTAYHQIHHQIPNAPLAGPTENGVGLPSFGHSHYASGSFNAVGTNPRYFQCKFCKREGTVTMIPGRGSPLTFEFSEGGKHAPLMVFDCRGFEPLDFAFSSGWKAESIEGTKFEDIDLSGGDFSEYDEKGECPVMISNVTAMFKVVDSGNLTCLIRIKACLVENIM</sequence>
<comment type="caution">
    <text evidence="1">The sequence shown here is derived from an EMBL/GenBank/DDBJ whole genome shotgun (WGS) entry which is preliminary data.</text>
</comment>
<evidence type="ECO:0000313" key="2">
    <source>
        <dbReference type="Proteomes" id="UP001055811"/>
    </source>
</evidence>
<evidence type="ECO:0000313" key="1">
    <source>
        <dbReference type="EMBL" id="KAI3763603.1"/>
    </source>
</evidence>
<organism evidence="1 2">
    <name type="scientific">Cichorium intybus</name>
    <name type="common">Chicory</name>
    <dbReference type="NCBI Taxonomy" id="13427"/>
    <lineage>
        <taxon>Eukaryota</taxon>
        <taxon>Viridiplantae</taxon>
        <taxon>Streptophyta</taxon>
        <taxon>Embryophyta</taxon>
        <taxon>Tracheophyta</taxon>
        <taxon>Spermatophyta</taxon>
        <taxon>Magnoliopsida</taxon>
        <taxon>eudicotyledons</taxon>
        <taxon>Gunneridae</taxon>
        <taxon>Pentapetalae</taxon>
        <taxon>asterids</taxon>
        <taxon>campanulids</taxon>
        <taxon>Asterales</taxon>
        <taxon>Asteraceae</taxon>
        <taxon>Cichorioideae</taxon>
        <taxon>Cichorieae</taxon>
        <taxon>Cichoriinae</taxon>
        <taxon>Cichorium</taxon>
    </lineage>
</organism>
<dbReference type="Proteomes" id="UP001055811">
    <property type="component" value="Linkage Group LG03"/>
</dbReference>
<protein>
    <submittedName>
        <fullName evidence="1">Uncharacterized protein</fullName>
    </submittedName>
</protein>
<gene>
    <name evidence="1" type="ORF">L2E82_13571</name>
</gene>
<keyword evidence="2" id="KW-1185">Reference proteome</keyword>
<reference evidence="1 2" key="2">
    <citation type="journal article" date="2022" name="Mol. Ecol. Resour.">
        <title>The genomes of chicory, endive, great burdock and yacon provide insights into Asteraceae paleo-polyploidization history and plant inulin production.</title>
        <authorList>
            <person name="Fan W."/>
            <person name="Wang S."/>
            <person name="Wang H."/>
            <person name="Wang A."/>
            <person name="Jiang F."/>
            <person name="Liu H."/>
            <person name="Zhao H."/>
            <person name="Xu D."/>
            <person name="Zhang Y."/>
        </authorList>
    </citation>
    <scope>NUCLEOTIDE SEQUENCE [LARGE SCALE GENOMIC DNA]</scope>
    <source>
        <strain evidence="2">cv. Punajuju</strain>
        <tissue evidence="1">Leaves</tissue>
    </source>
</reference>
<reference evidence="2" key="1">
    <citation type="journal article" date="2022" name="Mol. Ecol. Resour.">
        <title>The genomes of chicory, endive, great burdock and yacon provide insights into Asteraceae palaeo-polyploidization history and plant inulin production.</title>
        <authorList>
            <person name="Fan W."/>
            <person name="Wang S."/>
            <person name="Wang H."/>
            <person name="Wang A."/>
            <person name="Jiang F."/>
            <person name="Liu H."/>
            <person name="Zhao H."/>
            <person name="Xu D."/>
            <person name="Zhang Y."/>
        </authorList>
    </citation>
    <scope>NUCLEOTIDE SEQUENCE [LARGE SCALE GENOMIC DNA]</scope>
    <source>
        <strain evidence="2">cv. Punajuju</strain>
    </source>
</reference>
<proteinExistence type="predicted"/>
<name>A0ACB9EY99_CICIN</name>
<accession>A0ACB9EY99</accession>